<dbReference type="GO" id="GO:0008483">
    <property type="term" value="F:transaminase activity"/>
    <property type="evidence" value="ECO:0007669"/>
    <property type="project" value="UniProtKB-KW"/>
</dbReference>
<evidence type="ECO:0000256" key="3">
    <source>
        <dbReference type="ARBA" id="ARBA00022898"/>
    </source>
</evidence>
<comment type="cofactor">
    <cofactor evidence="1">
        <name>pyridoxal 5'-phosphate</name>
        <dbReference type="ChEBI" id="CHEBI:597326"/>
    </cofactor>
</comment>
<dbReference type="CDD" id="cd00609">
    <property type="entry name" value="AAT_like"/>
    <property type="match status" value="1"/>
</dbReference>
<dbReference type="InterPro" id="IPR051798">
    <property type="entry name" value="Class-II_PLP-Dep_Aminotrans"/>
</dbReference>
<keyword evidence="7" id="KW-0032">Aminotransferase</keyword>
<evidence type="ECO:0000313" key="7">
    <source>
        <dbReference type="EMBL" id="MBL1097905.1"/>
    </source>
</evidence>
<dbReference type="InterPro" id="IPR015421">
    <property type="entry name" value="PyrdxlP-dep_Trfase_major"/>
</dbReference>
<dbReference type="EC" id="4.4.1.13" evidence="2"/>
<evidence type="ECO:0000256" key="2">
    <source>
        <dbReference type="ARBA" id="ARBA00012224"/>
    </source>
</evidence>
<keyword evidence="8" id="KW-1185">Reference proteome</keyword>
<dbReference type="Proteomes" id="UP000634229">
    <property type="component" value="Unassembled WGS sequence"/>
</dbReference>
<dbReference type="InterPro" id="IPR015422">
    <property type="entry name" value="PyrdxlP-dep_Trfase_small"/>
</dbReference>
<proteinExistence type="inferred from homology"/>
<accession>A0ABS1NDA7</accession>
<comment type="similarity">
    <text evidence="5">Belongs to the class-II pyridoxal-phosphate-dependent aminotransferase family. MalY/PatB cystathionine beta-lyase subfamily.</text>
</comment>
<dbReference type="PANTHER" id="PTHR43525:SF1">
    <property type="entry name" value="PROTEIN MALY"/>
    <property type="match status" value="1"/>
</dbReference>
<dbReference type="SUPFAM" id="SSF53383">
    <property type="entry name" value="PLP-dependent transferases"/>
    <property type="match status" value="1"/>
</dbReference>
<sequence length="389" mass="42502">MTRLDSVDLAGFRVRDGEKWGSVADGVLPAWIADMDFPVAPAVREAVLHRVDTDLGYPSGYDESDGGPLGRTFGDRMRRRFGFAADPTHVRTFTDINQAMQVALHLGTKTGDPVVLHSPACPPFTDVLVKLGRPPRPVPVVHRDGDWQLDLDRVADEVRAGARALFLVNPHNPTGRVFRRAELEALAELAVAHDLLVISDEVHADLVFDGHRHIPFASLSADAAAHTVTLTSGSKAFNLGGARCAVAHIGVPRLREAVDAHRGILFGQVGILAMTALKAAWTSGDGWLDGVREVIARNRLRVHQELPEGVVRHLPEATFLSWLDCRPLGLGHDPASFFTEHARVMLFRGGDFGPEGLGHVRLNFATTPDILDEVLRRMREAVARVLSQH</sequence>
<reference evidence="7 8" key="1">
    <citation type="submission" date="2021-01" db="EMBL/GenBank/DDBJ databases">
        <title>WGS of actinomycetes isolated from Thailand.</title>
        <authorList>
            <person name="Thawai C."/>
        </authorList>
    </citation>
    <scope>NUCLEOTIDE SEQUENCE [LARGE SCALE GENOMIC DNA]</scope>
    <source>
        <strain evidence="7 8">CA1R205</strain>
    </source>
</reference>
<comment type="caution">
    <text evidence="7">The sequence shown here is derived from an EMBL/GenBank/DDBJ whole genome shotgun (WGS) entry which is preliminary data.</text>
</comment>
<dbReference type="RefSeq" id="WP_201875317.1">
    <property type="nucleotide sequence ID" value="NZ_JAERRF010000007.1"/>
</dbReference>
<dbReference type="InterPro" id="IPR004839">
    <property type="entry name" value="Aminotransferase_I/II_large"/>
</dbReference>
<evidence type="ECO:0000259" key="6">
    <source>
        <dbReference type="Pfam" id="PF00155"/>
    </source>
</evidence>
<evidence type="ECO:0000256" key="4">
    <source>
        <dbReference type="ARBA" id="ARBA00023239"/>
    </source>
</evidence>
<name>A0ABS1NDA7_9ACTN</name>
<organism evidence="7 8">
    <name type="scientific">Streptomyces coffeae</name>
    <dbReference type="NCBI Taxonomy" id="621382"/>
    <lineage>
        <taxon>Bacteria</taxon>
        <taxon>Bacillati</taxon>
        <taxon>Actinomycetota</taxon>
        <taxon>Actinomycetes</taxon>
        <taxon>Kitasatosporales</taxon>
        <taxon>Streptomycetaceae</taxon>
        <taxon>Streptomyces</taxon>
    </lineage>
</organism>
<dbReference type="Gene3D" id="3.40.640.10">
    <property type="entry name" value="Type I PLP-dependent aspartate aminotransferase-like (Major domain)"/>
    <property type="match status" value="1"/>
</dbReference>
<dbReference type="Gene3D" id="3.90.1150.10">
    <property type="entry name" value="Aspartate Aminotransferase, domain 1"/>
    <property type="match status" value="1"/>
</dbReference>
<dbReference type="Pfam" id="PF00155">
    <property type="entry name" value="Aminotran_1_2"/>
    <property type="match status" value="1"/>
</dbReference>
<keyword evidence="7" id="KW-0808">Transferase</keyword>
<dbReference type="EMBL" id="JAERRF010000007">
    <property type="protein sequence ID" value="MBL1097905.1"/>
    <property type="molecule type" value="Genomic_DNA"/>
</dbReference>
<keyword evidence="4" id="KW-0456">Lyase</keyword>
<evidence type="ECO:0000313" key="8">
    <source>
        <dbReference type="Proteomes" id="UP000634229"/>
    </source>
</evidence>
<evidence type="ECO:0000256" key="5">
    <source>
        <dbReference type="ARBA" id="ARBA00037974"/>
    </source>
</evidence>
<feature type="domain" description="Aminotransferase class I/classII large" evidence="6">
    <location>
        <begin position="89"/>
        <end position="377"/>
    </location>
</feature>
<protein>
    <recommendedName>
        <fullName evidence="2">cysteine-S-conjugate beta-lyase</fullName>
        <ecNumber evidence="2">4.4.1.13</ecNumber>
    </recommendedName>
</protein>
<dbReference type="InterPro" id="IPR015424">
    <property type="entry name" value="PyrdxlP-dep_Trfase"/>
</dbReference>
<gene>
    <name evidence="7" type="ORF">JK363_14725</name>
</gene>
<evidence type="ECO:0000256" key="1">
    <source>
        <dbReference type="ARBA" id="ARBA00001933"/>
    </source>
</evidence>
<dbReference type="PANTHER" id="PTHR43525">
    <property type="entry name" value="PROTEIN MALY"/>
    <property type="match status" value="1"/>
</dbReference>
<keyword evidence="3" id="KW-0663">Pyridoxal phosphate</keyword>